<keyword evidence="1" id="KW-0690">Ribosome biogenesis</keyword>
<dbReference type="InterPro" id="IPR037027">
    <property type="entry name" value="YqgF/RNaseH-like_dom_sf"/>
</dbReference>
<dbReference type="RefSeq" id="WP_058936508.1">
    <property type="nucleotide sequence ID" value="NZ_CP013729.1"/>
</dbReference>
<dbReference type="InterPro" id="IPR006641">
    <property type="entry name" value="YqgF/RNaseH-like_dom"/>
</dbReference>
<dbReference type="InterPro" id="IPR012337">
    <property type="entry name" value="RNaseH-like_sf"/>
</dbReference>
<dbReference type="PANTHER" id="PTHR33317:SF4">
    <property type="entry name" value="POLYNUCLEOTIDYL TRANSFERASE, RIBONUCLEASE H-LIKE SUPERFAMILY PROTEIN"/>
    <property type="match status" value="1"/>
</dbReference>
<dbReference type="EMBL" id="CP013729">
    <property type="protein sequence ID" value="ALV08568.1"/>
    <property type="molecule type" value="Genomic_DNA"/>
</dbReference>
<comment type="similarity">
    <text evidence="1">Belongs to the YqgF HJR family.</text>
</comment>
<dbReference type="EC" id="3.1.-.-" evidence="1"/>
<keyword evidence="1" id="KW-0540">Nuclease</keyword>
<dbReference type="Pfam" id="PF03652">
    <property type="entry name" value="RuvX"/>
    <property type="match status" value="1"/>
</dbReference>
<dbReference type="Gene3D" id="3.30.420.140">
    <property type="entry name" value="YqgF/RNase H-like domain"/>
    <property type="match status" value="1"/>
</dbReference>
<dbReference type="InterPro" id="IPR005227">
    <property type="entry name" value="YqgF"/>
</dbReference>
<keyword evidence="3" id="KW-1185">Reference proteome</keyword>
<dbReference type="GO" id="GO:0005829">
    <property type="term" value="C:cytosol"/>
    <property type="evidence" value="ECO:0007669"/>
    <property type="project" value="TreeGrafter"/>
</dbReference>
<protein>
    <recommendedName>
        <fullName evidence="1">Putative pre-16S rRNA nuclease</fullName>
        <ecNumber evidence="1">3.1.-.-</ecNumber>
    </recommendedName>
</protein>
<dbReference type="NCBIfam" id="TIGR00250">
    <property type="entry name" value="RNAse_H_YqgF"/>
    <property type="match status" value="1"/>
</dbReference>
<keyword evidence="1" id="KW-0963">Cytoplasm</keyword>
<name>A0A0U3CIS4_9BURK</name>
<dbReference type="PANTHER" id="PTHR33317">
    <property type="entry name" value="POLYNUCLEOTIDYL TRANSFERASE, RIBONUCLEASE H-LIKE SUPERFAMILY PROTEIN"/>
    <property type="match status" value="1"/>
</dbReference>
<sequence length="132" mass="14446">MGAEKVPVQLLGFDFGTKRIGVASGNRLLGTAQGLRTIAEQGDARFVAIGKLIQEWQPDALVVGVPRHPDGQPHEMTQRAQRFAGQLRGRFKLTVLEVDERYTSAEAQSQGARDLDAASAALILEQYFRESP</sequence>
<keyword evidence="1" id="KW-0378">Hydrolase</keyword>
<evidence type="ECO:0000313" key="2">
    <source>
        <dbReference type="EMBL" id="ALV08568.1"/>
    </source>
</evidence>
<comment type="subcellular location">
    <subcellularLocation>
        <location evidence="1">Cytoplasm</location>
    </subcellularLocation>
</comment>
<dbReference type="GO" id="GO:0016788">
    <property type="term" value="F:hydrolase activity, acting on ester bonds"/>
    <property type="evidence" value="ECO:0007669"/>
    <property type="project" value="UniProtKB-UniRule"/>
</dbReference>
<accession>A0A0U3CIS4</accession>
<dbReference type="PATRIC" id="fig|76731.3.peg.4219"/>
<organism evidence="2 3">
    <name type="scientific">Roseateles depolymerans</name>
    <dbReference type="NCBI Taxonomy" id="76731"/>
    <lineage>
        <taxon>Bacteria</taxon>
        <taxon>Pseudomonadati</taxon>
        <taxon>Pseudomonadota</taxon>
        <taxon>Betaproteobacteria</taxon>
        <taxon>Burkholderiales</taxon>
        <taxon>Sphaerotilaceae</taxon>
        <taxon>Roseateles</taxon>
    </lineage>
</organism>
<dbReference type="KEGG" id="rdp:RD2015_4119"/>
<dbReference type="SUPFAM" id="SSF53098">
    <property type="entry name" value="Ribonuclease H-like"/>
    <property type="match status" value="1"/>
</dbReference>
<dbReference type="SMART" id="SM00732">
    <property type="entry name" value="YqgFc"/>
    <property type="match status" value="1"/>
</dbReference>
<reference evidence="2 3" key="1">
    <citation type="submission" date="2015-12" db="EMBL/GenBank/DDBJ databases">
        <title>Complete genome of Roseateles depolymerans KCTC 42856.</title>
        <authorList>
            <person name="Kim K.M."/>
        </authorList>
    </citation>
    <scope>NUCLEOTIDE SEQUENCE [LARGE SCALE GENOMIC DNA]</scope>
    <source>
        <strain evidence="2 3">KCTC 42856</strain>
    </source>
</reference>
<dbReference type="Proteomes" id="UP000060699">
    <property type="component" value="Chromosome"/>
</dbReference>
<evidence type="ECO:0000313" key="3">
    <source>
        <dbReference type="Proteomes" id="UP000060699"/>
    </source>
</evidence>
<dbReference type="CDD" id="cd16964">
    <property type="entry name" value="YqgF"/>
    <property type="match status" value="1"/>
</dbReference>
<dbReference type="OrthoDB" id="9796140at2"/>
<dbReference type="STRING" id="76731.RD2015_4119"/>
<proteinExistence type="inferred from homology"/>
<evidence type="ECO:0000256" key="1">
    <source>
        <dbReference type="HAMAP-Rule" id="MF_00651"/>
    </source>
</evidence>
<dbReference type="AlphaFoldDB" id="A0A0U3CIS4"/>
<gene>
    <name evidence="2" type="ORF">RD2015_4119</name>
</gene>
<dbReference type="GO" id="GO:0004518">
    <property type="term" value="F:nuclease activity"/>
    <property type="evidence" value="ECO:0007669"/>
    <property type="project" value="UniProtKB-KW"/>
</dbReference>
<dbReference type="GO" id="GO:0000967">
    <property type="term" value="P:rRNA 5'-end processing"/>
    <property type="evidence" value="ECO:0007669"/>
    <property type="project" value="UniProtKB-UniRule"/>
</dbReference>
<dbReference type="HAMAP" id="MF_00651">
    <property type="entry name" value="Nuclease_YqgF"/>
    <property type="match status" value="1"/>
</dbReference>
<comment type="function">
    <text evidence="1">Could be a nuclease involved in processing of the 5'-end of pre-16S rRNA.</text>
</comment>